<name>A0A2I0IDT4_PUNGR</name>
<keyword evidence="4" id="KW-1185">Reference proteome</keyword>
<dbReference type="PANTHER" id="PTHR37610">
    <property type="entry name" value="CCHC-TYPE DOMAIN-CONTAINING PROTEIN"/>
    <property type="match status" value="1"/>
</dbReference>
<dbReference type="Pfam" id="PF14244">
    <property type="entry name" value="Retrotran_gag_3"/>
    <property type="match status" value="1"/>
</dbReference>
<dbReference type="Proteomes" id="UP000233551">
    <property type="component" value="Unassembled WGS sequence"/>
</dbReference>
<comment type="caution">
    <text evidence="3">The sequence shown here is derived from an EMBL/GenBank/DDBJ whole genome shotgun (WGS) entry which is preliminary data.</text>
</comment>
<reference evidence="3 4" key="1">
    <citation type="submission" date="2017-11" db="EMBL/GenBank/DDBJ databases">
        <title>De-novo sequencing of pomegranate (Punica granatum L.) genome.</title>
        <authorList>
            <person name="Akparov Z."/>
            <person name="Amiraslanov A."/>
            <person name="Hajiyeva S."/>
            <person name="Abbasov M."/>
            <person name="Kaur K."/>
            <person name="Hamwieh A."/>
            <person name="Solovyev V."/>
            <person name="Salamov A."/>
            <person name="Braich B."/>
            <person name="Kosarev P."/>
            <person name="Mahmoud A."/>
            <person name="Hajiyev E."/>
            <person name="Babayeva S."/>
            <person name="Izzatullayeva V."/>
            <person name="Mammadov A."/>
            <person name="Mammadov A."/>
            <person name="Sharifova S."/>
            <person name="Ojaghi J."/>
            <person name="Eynullazada K."/>
            <person name="Bayramov B."/>
            <person name="Abdulazimova A."/>
            <person name="Shahmuradov I."/>
        </authorList>
    </citation>
    <scope>NUCLEOTIDE SEQUENCE [LARGE SCALE GENOMIC DNA]</scope>
    <source>
        <strain evidence="4">cv. AG2017</strain>
        <tissue evidence="3">Leaf</tissue>
    </source>
</reference>
<dbReference type="PANTHER" id="PTHR37610:SF97">
    <property type="entry name" value="RETROTRANSPOSON GAG DOMAIN-CONTAINING PROTEIN"/>
    <property type="match status" value="1"/>
</dbReference>
<evidence type="ECO:0000313" key="4">
    <source>
        <dbReference type="Proteomes" id="UP000233551"/>
    </source>
</evidence>
<dbReference type="EMBL" id="PGOL01003227">
    <property type="protein sequence ID" value="PKI42152.1"/>
    <property type="molecule type" value="Genomic_DNA"/>
</dbReference>
<feature type="domain" description="Retrotransposon Copia-like N-terminal" evidence="2">
    <location>
        <begin position="21"/>
        <end position="67"/>
    </location>
</feature>
<proteinExistence type="predicted"/>
<sequence length="298" mass="34015">MTKTIDPNASARMPLAYVFTPSDNTGTQLISCKLNGKNYNTWSQAMQTALRAKNKLGFIEGKVVQPAEGEPICEHWETCNLMLVTWLFNHLSEDLQTSVGGAKNVEALWDDLKERFSQAKSLLGGNSNFNPNNNDSKPRGRPYCAEMVITRPRAVNCMDCLSQISRTRRGRKAVFLANSDQEEQAKARVEVIGFGYHIFFSRYSDSTLGLRPELEEPIEFGLVGGWTRIRVTVRIRILGGALWRVGEDHQERELEGESEMERSLWRVGDESERREKLTEKESSKESRGREREREHMEI</sequence>
<evidence type="ECO:0000313" key="3">
    <source>
        <dbReference type="EMBL" id="PKI42152.1"/>
    </source>
</evidence>
<evidence type="ECO:0000259" key="2">
    <source>
        <dbReference type="Pfam" id="PF14244"/>
    </source>
</evidence>
<dbReference type="InterPro" id="IPR029472">
    <property type="entry name" value="Copia-like_N"/>
</dbReference>
<accession>A0A2I0IDT4</accession>
<gene>
    <name evidence="3" type="ORF">CRG98_037468</name>
</gene>
<protein>
    <recommendedName>
        <fullName evidence="2">Retrotransposon Copia-like N-terminal domain-containing protein</fullName>
    </recommendedName>
</protein>
<evidence type="ECO:0000256" key="1">
    <source>
        <dbReference type="SAM" id="MobiDB-lite"/>
    </source>
</evidence>
<organism evidence="3 4">
    <name type="scientific">Punica granatum</name>
    <name type="common">Pomegranate</name>
    <dbReference type="NCBI Taxonomy" id="22663"/>
    <lineage>
        <taxon>Eukaryota</taxon>
        <taxon>Viridiplantae</taxon>
        <taxon>Streptophyta</taxon>
        <taxon>Embryophyta</taxon>
        <taxon>Tracheophyta</taxon>
        <taxon>Spermatophyta</taxon>
        <taxon>Magnoliopsida</taxon>
        <taxon>eudicotyledons</taxon>
        <taxon>Gunneridae</taxon>
        <taxon>Pentapetalae</taxon>
        <taxon>rosids</taxon>
        <taxon>malvids</taxon>
        <taxon>Myrtales</taxon>
        <taxon>Lythraceae</taxon>
        <taxon>Punica</taxon>
    </lineage>
</organism>
<dbReference type="AlphaFoldDB" id="A0A2I0IDT4"/>
<feature type="region of interest" description="Disordered" evidence="1">
    <location>
        <begin position="252"/>
        <end position="298"/>
    </location>
</feature>